<keyword evidence="2" id="KW-1185">Reference proteome</keyword>
<proteinExistence type="predicted"/>
<name>D7C962_STRBB</name>
<gene>
    <name evidence="1" type="ordered locus">SBI_07460</name>
</gene>
<dbReference type="KEGG" id="sbh:SBI_07460"/>
<accession>D7C962</accession>
<evidence type="ECO:0000313" key="1">
    <source>
        <dbReference type="EMBL" id="ADI10580.1"/>
    </source>
</evidence>
<dbReference type="AlphaFoldDB" id="D7C962"/>
<reference evidence="1 2" key="1">
    <citation type="journal article" date="2010" name="J. Bacteriol.">
        <title>Genome sequence of the milbemycin-producing bacterium Streptomyces bingchenggensis.</title>
        <authorList>
            <person name="Wang X.J."/>
            <person name="Yan Y.J."/>
            <person name="Zhang B."/>
            <person name="An J."/>
            <person name="Wang J.J."/>
            <person name="Tian J."/>
            <person name="Jiang L."/>
            <person name="Chen Y.H."/>
            <person name="Huang S.X."/>
            <person name="Yin M."/>
            <person name="Zhang J."/>
            <person name="Gao A.L."/>
            <person name="Liu C.X."/>
            <person name="Zhu Z.X."/>
            <person name="Xiang W.S."/>
        </authorList>
    </citation>
    <scope>NUCLEOTIDE SEQUENCE [LARGE SCALE GENOMIC DNA]</scope>
    <source>
        <strain evidence="1 2">BCW-1</strain>
    </source>
</reference>
<sequence>MSNAGSEQLDTVALGTGSAALQMAIATRGG</sequence>
<dbReference type="STRING" id="749414.SBI_07460"/>
<dbReference type="Proteomes" id="UP000000377">
    <property type="component" value="Chromosome"/>
</dbReference>
<dbReference type="EMBL" id="CP002047">
    <property type="protein sequence ID" value="ADI10580.1"/>
    <property type="molecule type" value="Genomic_DNA"/>
</dbReference>
<protein>
    <submittedName>
        <fullName evidence="1">Uncharacterized protein</fullName>
    </submittedName>
</protein>
<evidence type="ECO:0000313" key="2">
    <source>
        <dbReference type="Proteomes" id="UP000000377"/>
    </source>
</evidence>
<dbReference type="HOGENOM" id="CLU_3405681_0_0_11"/>
<organism evidence="1 2">
    <name type="scientific">Streptomyces bingchenggensis (strain BCW-1)</name>
    <dbReference type="NCBI Taxonomy" id="749414"/>
    <lineage>
        <taxon>Bacteria</taxon>
        <taxon>Bacillati</taxon>
        <taxon>Actinomycetota</taxon>
        <taxon>Actinomycetes</taxon>
        <taxon>Kitasatosporales</taxon>
        <taxon>Streptomycetaceae</taxon>
        <taxon>Streptomyces</taxon>
    </lineage>
</organism>